<evidence type="ECO:0000256" key="1">
    <source>
        <dbReference type="ARBA" id="ARBA00022741"/>
    </source>
</evidence>
<dbReference type="GO" id="GO:0006000">
    <property type="term" value="P:fructose metabolic process"/>
    <property type="evidence" value="ECO:0007669"/>
    <property type="project" value="InterPro"/>
</dbReference>
<keyword evidence="1" id="KW-0547">Nucleotide-binding</keyword>
<gene>
    <name evidence="4" type="ORF">MYCIT1_LOCUS407</name>
</gene>
<dbReference type="EMBL" id="CAVNYO010000005">
    <property type="protein sequence ID" value="CAK5262016.1"/>
    <property type="molecule type" value="Genomic_DNA"/>
</dbReference>
<dbReference type="SUPFAM" id="SSF52540">
    <property type="entry name" value="P-loop containing nucleoside triphosphate hydrolases"/>
    <property type="match status" value="1"/>
</dbReference>
<dbReference type="GO" id="GO:0004331">
    <property type="term" value="F:fructose-2,6-bisphosphate 2-phosphatase activity"/>
    <property type="evidence" value="ECO:0007669"/>
    <property type="project" value="TreeGrafter"/>
</dbReference>
<dbReference type="AlphaFoldDB" id="A0AAD2Q0C0"/>
<keyword evidence="2" id="KW-0067">ATP-binding</keyword>
<dbReference type="PANTHER" id="PTHR10606">
    <property type="entry name" value="6-PHOSPHOFRUCTO-2-KINASE/FRUCTOSE-2,6-BISPHOSPHATASE"/>
    <property type="match status" value="1"/>
</dbReference>
<feature type="domain" description="6-phosphofructo-2-kinase" evidence="3">
    <location>
        <begin position="12"/>
        <end position="94"/>
    </location>
</feature>
<dbReference type="Gene3D" id="3.40.50.300">
    <property type="entry name" value="P-loop containing nucleotide triphosphate hydrolases"/>
    <property type="match status" value="1"/>
</dbReference>
<keyword evidence="5" id="KW-1185">Reference proteome</keyword>
<dbReference type="Proteomes" id="UP001295794">
    <property type="component" value="Unassembled WGS sequence"/>
</dbReference>
<dbReference type="PRINTS" id="PR00991">
    <property type="entry name" value="6PFRUCTKNASE"/>
</dbReference>
<dbReference type="GO" id="GO:0005829">
    <property type="term" value="C:cytosol"/>
    <property type="evidence" value="ECO:0007669"/>
    <property type="project" value="TreeGrafter"/>
</dbReference>
<dbReference type="InterPro" id="IPR003094">
    <property type="entry name" value="6Pfruct_kin"/>
</dbReference>
<reference evidence="4" key="1">
    <citation type="submission" date="2023-11" db="EMBL/GenBank/DDBJ databases">
        <authorList>
            <person name="De Vega J J."/>
            <person name="De Vega J J."/>
        </authorList>
    </citation>
    <scope>NUCLEOTIDE SEQUENCE</scope>
</reference>
<proteinExistence type="predicted"/>
<dbReference type="GO" id="GO:0003873">
    <property type="term" value="F:6-phosphofructo-2-kinase activity"/>
    <property type="evidence" value="ECO:0007669"/>
    <property type="project" value="InterPro"/>
</dbReference>
<dbReference type="PANTHER" id="PTHR10606:SF39">
    <property type="entry name" value="6-PHOSPHOFRUCTO-2-KINASE_FRUCTOSE-2,6-BISPHOSPHATASE YLR345W-RELATED"/>
    <property type="match status" value="1"/>
</dbReference>
<evidence type="ECO:0000313" key="4">
    <source>
        <dbReference type="EMBL" id="CAK5262016.1"/>
    </source>
</evidence>
<dbReference type="GO" id="GO:0005524">
    <property type="term" value="F:ATP binding"/>
    <property type="evidence" value="ECO:0007669"/>
    <property type="project" value="UniProtKB-KW"/>
</dbReference>
<dbReference type="InterPro" id="IPR013079">
    <property type="entry name" value="6Phosfructo_kin"/>
</dbReference>
<evidence type="ECO:0000313" key="5">
    <source>
        <dbReference type="Proteomes" id="UP001295794"/>
    </source>
</evidence>
<sequence>MRAKISSGCEDLIWDVFNGGGQVVIYDANNGTRAARQALAEKFDKAGIHVILLESLCDDQDVIERNIRSVKISSPDYRGWDSDKAVQDYYTRIR</sequence>
<dbReference type="InterPro" id="IPR027417">
    <property type="entry name" value="P-loop_NTPase"/>
</dbReference>
<organism evidence="4 5">
    <name type="scientific">Mycena citricolor</name>
    <dbReference type="NCBI Taxonomy" id="2018698"/>
    <lineage>
        <taxon>Eukaryota</taxon>
        <taxon>Fungi</taxon>
        <taxon>Dikarya</taxon>
        <taxon>Basidiomycota</taxon>
        <taxon>Agaricomycotina</taxon>
        <taxon>Agaricomycetes</taxon>
        <taxon>Agaricomycetidae</taxon>
        <taxon>Agaricales</taxon>
        <taxon>Marasmiineae</taxon>
        <taxon>Mycenaceae</taxon>
        <taxon>Mycena</taxon>
    </lineage>
</organism>
<protein>
    <recommendedName>
        <fullName evidence="3">6-phosphofructo-2-kinase domain-containing protein</fullName>
    </recommendedName>
</protein>
<dbReference type="Pfam" id="PF01591">
    <property type="entry name" value="6PF2K"/>
    <property type="match status" value="1"/>
</dbReference>
<evidence type="ECO:0000259" key="3">
    <source>
        <dbReference type="Pfam" id="PF01591"/>
    </source>
</evidence>
<accession>A0AAD2Q0C0</accession>
<comment type="caution">
    <text evidence="4">The sequence shown here is derived from an EMBL/GenBank/DDBJ whole genome shotgun (WGS) entry which is preliminary data.</text>
</comment>
<dbReference type="GO" id="GO:0006003">
    <property type="term" value="P:fructose 2,6-bisphosphate metabolic process"/>
    <property type="evidence" value="ECO:0007669"/>
    <property type="project" value="InterPro"/>
</dbReference>
<evidence type="ECO:0000256" key="2">
    <source>
        <dbReference type="ARBA" id="ARBA00022840"/>
    </source>
</evidence>
<name>A0AAD2Q0C0_9AGAR</name>
<dbReference type="PIRSF" id="PIRSF000709">
    <property type="entry name" value="6PFK_2-Ptase"/>
    <property type="match status" value="1"/>
</dbReference>
<feature type="non-terminal residue" evidence="4">
    <location>
        <position position="1"/>
    </location>
</feature>